<evidence type="ECO:0000313" key="6">
    <source>
        <dbReference type="EMBL" id="CAI8044367.1"/>
    </source>
</evidence>
<reference evidence="6" key="1">
    <citation type="submission" date="2023-03" db="EMBL/GenBank/DDBJ databases">
        <authorList>
            <person name="Steffen K."/>
            <person name="Cardenas P."/>
        </authorList>
    </citation>
    <scope>NUCLEOTIDE SEQUENCE</scope>
</reference>
<dbReference type="PANTHER" id="PTHR43788:SF16">
    <property type="entry name" value="HELICASE WITH ZINC FINGER 2"/>
    <property type="match status" value="1"/>
</dbReference>
<dbReference type="InterPro" id="IPR050534">
    <property type="entry name" value="Coronavir_polyprotein_1ab"/>
</dbReference>
<evidence type="ECO:0000256" key="1">
    <source>
        <dbReference type="ARBA" id="ARBA00022741"/>
    </source>
</evidence>
<comment type="caution">
    <text evidence="6">The sequence shown here is derived from an EMBL/GenBank/DDBJ whole genome shotgun (WGS) entry which is preliminary data.</text>
</comment>
<evidence type="ECO:0000259" key="5">
    <source>
        <dbReference type="Pfam" id="PF13087"/>
    </source>
</evidence>
<dbReference type="AlphaFoldDB" id="A0AA35XB73"/>
<dbReference type="SUPFAM" id="SSF52540">
    <property type="entry name" value="P-loop containing nucleoside triphosphate hydrolases"/>
    <property type="match status" value="1"/>
</dbReference>
<dbReference type="GO" id="GO:0005524">
    <property type="term" value="F:ATP binding"/>
    <property type="evidence" value="ECO:0007669"/>
    <property type="project" value="UniProtKB-KW"/>
</dbReference>
<evidence type="ECO:0000256" key="3">
    <source>
        <dbReference type="ARBA" id="ARBA00022806"/>
    </source>
</evidence>
<dbReference type="InterPro" id="IPR041679">
    <property type="entry name" value="DNA2/NAM7-like_C"/>
</dbReference>
<keyword evidence="7" id="KW-1185">Reference proteome</keyword>
<dbReference type="InterPro" id="IPR047187">
    <property type="entry name" value="SF1_C_Upf1"/>
</dbReference>
<dbReference type="Gene3D" id="3.40.50.300">
    <property type="entry name" value="P-loop containing nucleotide triphosphate hydrolases"/>
    <property type="match status" value="1"/>
</dbReference>
<dbReference type="InterPro" id="IPR027417">
    <property type="entry name" value="P-loop_NTPase"/>
</dbReference>
<sequence>MRISLKSILQWKTQNRSICYEKTEWPELDHFWPKHDSPIGFCQVEGEEETGHIGSRGSSSQSKFNMTEAKKIVEIAEKLVCHYRVPNSEIAILTPYSAQKEAISEELKKKIEQQRRRQGRKLNNNIQVKTITESQGSEYGVVLLSTGEVSEDDDRRGGGGQLTLAGSGRTWGLWPTPQDLCRNYTLQVWSGHCWQ</sequence>
<feature type="domain" description="DNA2/NAM7 helicase-like C-terminal" evidence="5">
    <location>
        <begin position="28"/>
        <end position="147"/>
    </location>
</feature>
<gene>
    <name evidence="6" type="ORF">GBAR_LOCUS24614</name>
</gene>
<dbReference type="GO" id="GO:0043139">
    <property type="term" value="F:5'-3' DNA helicase activity"/>
    <property type="evidence" value="ECO:0007669"/>
    <property type="project" value="TreeGrafter"/>
</dbReference>
<accession>A0AA35XB73</accession>
<keyword evidence="2" id="KW-0378">Hydrolase</keyword>
<evidence type="ECO:0000256" key="2">
    <source>
        <dbReference type="ARBA" id="ARBA00022801"/>
    </source>
</evidence>
<name>A0AA35XB73_GEOBA</name>
<protein>
    <submittedName>
        <fullName evidence="6">Helicase with zinc finger domain 2</fullName>
    </submittedName>
</protein>
<dbReference type="Proteomes" id="UP001174909">
    <property type="component" value="Unassembled WGS sequence"/>
</dbReference>
<keyword evidence="4" id="KW-0067">ATP-binding</keyword>
<keyword evidence="1" id="KW-0547">Nucleotide-binding</keyword>
<dbReference type="PANTHER" id="PTHR43788">
    <property type="entry name" value="DNA2/NAM7 HELICASE FAMILY MEMBER"/>
    <property type="match status" value="1"/>
</dbReference>
<proteinExistence type="predicted"/>
<evidence type="ECO:0000256" key="4">
    <source>
        <dbReference type="ARBA" id="ARBA00022840"/>
    </source>
</evidence>
<organism evidence="6 7">
    <name type="scientific">Geodia barretti</name>
    <name type="common">Barrett's horny sponge</name>
    <dbReference type="NCBI Taxonomy" id="519541"/>
    <lineage>
        <taxon>Eukaryota</taxon>
        <taxon>Metazoa</taxon>
        <taxon>Porifera</taxon>
        <taxon>Demospongiae</taxon>
        <taxon>Heteroscleromorpha</taxon>
        <taxon>Tetractinellida</taxon>
        <taxon>Astrophorina</taxon>
        <taxon>Geodiidae</taxon>
        <taxon>Geodia</taxon>
    </lineage>
</organism>
<keyword evidence="3 6" id="KW-0347">Helicase</keyword>
<dbReference type="Pfam" id="PF13087">
    <property type="entry name" value="AAA_12"/>
    <property type="match status" value="1"/>
</dbReference>
<dbReference type="CDD" id="cd18808">
    <property type="entry name" value="SF1_C_Upf1"/>
    <property type="match status" value="1"/>
</dbReference>
<evidence type="ECO:0000313" key="7">
    <source>
        <dbReference type="Proteomes" id="UP001174909"/>
    </source>
</evidence>
<dbReference type="EMBL" id="CASHTH010003389">
    <property type="protein sequence ID" value="CAI8044367.1"/>
    <property type="molecule type" value="Genomic_DNA"/>
</dbReference>
<dbReference type="GO" id="GO:0016787">
    <property type="term" value="F:hydrolase activity"/>
    <property type="evidence" value="ECO:0007669"/>
    <property type="project" value="UniProtKB-KW"/>
</dbReference>